<feature type="transmembrane region" description="Helical" evidence="5">
    <location>
        <begin position="12"/>
        <end position="41"/>
    </location>
</feature>
<dbReference type="RefSeq" id="WP_089687314.1">
    <property type="nucleotide sequence ID" value="NZ_FNFO01000012.1"/>
</dbReference>
<gene>
    <name evidence="6" type="ORF">SAMN05421823_112190</name>
</gene>
<dbReference type="Proteomes" id="UP000198510">
    <property type="component" value="Unassembled WGS sequence"/>
</dbReference>
<evidence type="ECO:0000256" key="2">
    <source>
        <dbReference type="ARBA" id="ARBA00022692"/>
    </source>
</evidence>
<evidence type="ECO:0000313" key="6">
    <source>
        <dbReference type="EMBL" id="SDM35729.1"/>
    </source>
</evidence>
<dbReference type="EMBL" id="FNFO01000012">
    <property type="protein sequence ID" value="SDM35729.1"/>
    <property type="molecule type" value="Genomic_DNA"/>
</dbReference>
<keyword evidence="2 5" id="KW-0812">Transmembrane</keyword>
<feature type="transmembrane region" description="Helical" evidence="5">
    <location>
        <begin position="266"/>
        <end position="287"/>
    </location>
</feature>
<keyword evidence="3 5" id="KW-1133">Transmembrane helix</keyword>
<proteinExistence type="predicted"/>
<feature type="transmembrane region" description="Helical" evidence="5">
    <location>
        <begin position="170"/>
        <end position="192"/>
    </location>
</feature>
<dbReference type="Gene3D" id="1.20.1530.20">
    <property type="match status" value="1"/>
</dbReference>
<evidence type="ECO:0000256" key="1">
    <source>
        <dbReference type="ARBA" id="ARBA00004141"/>
    </source>
</evidence>
<name>A0A1G9SJY1_9BACT</name>
<keyword evidence="7" id="KW-1185">Reference proteome</keyword>
<dbReference type="PANTHER" id="PTHR10361:SF28">
    <property type="entry name" value="P3 PROTEIN-RELATED"/>
    <property type="match status" value="1"/>
</dbReference>
<feature type="transmembrane region" description="Helical" evidence="5">
    <location>
        <begin position="114"/>
        <end position="137"/>
    </location>
</feature>
<reference evidence="6 7" key="1">
    <citation type="submission" date="2016-10" db="EMBL/GenBank/DDBJ databases">
        <authorList>
            <person name="de Groot N.N."/>
        </authorList>
    </citation>
    <scope>NUCLEOTIDE SEQUENCE [LARGE SCALE GENOMIC DNA]</scope>
    <source>
        <strain evidence="6 7">DSM 25186</strain>
    </source>
</reference>
<dbReference type="PANTHER" id="PTHR10361">
    <property type="entry name" value="SODIUM-BILE ACID COTRANSPORTER"/>
    <property type="match status" value="1"/>
</dbReference>
<dbReference type="PROSITE" id="PS51257">
    <property type="entry name" value="PROKAR_LIPOPROTEIN"/>
    <property type="match status" value="1"/>
</dbReference>
<dbReference type="OrthoDB" id="9806785at2"/>
<evidence type="ECO:0000256" key="3">
    <source>
        <dbReference type="ARBA" id="ARBA00022989"/>
    </source>
</evidence>
<evidence type="ECO:0000256" key="4">
    <source>
        <dbReference type="ARBA" id="ARBA00023136"/>
    </source>
</evidence>
<comment type="subcellular location">
    <subcellularLocation>
        <location evidence="1">Membrane</location>
        <topology evidence="1">Multi-pass membrane protein</topology>
    </subcellularLocation>
</comment>
<evidence type="ECO:0000313" key="7">
    <source>
        <dbReference type="Proteomes" id="UP000198510"/>
    </source>
</evidence>
<feature type="transmembrane region" description="Helical" evidence="5">
    <location>
        <begin position="238"/>
        <end position="260"/>
    </location>
</feature>
<dbReference type="InterPro" id="IPR002657">
    <property type="entry name" value="BilAc:Na_symport/Acr3"/>
</dbReference>
<feature type="transmembrane region" description="Helical" evidence="5">
    <location>
        <begin position="53"/>
        <end position="69"/>
    </location>
</feature>
<feature type="transmembrane region" description="Helical" evidence="5">
    <location>
        <begin position="81"/>
        <end position="102"/>
    </location>
</feature>
<feature type="transmembrane region" description="Helical" evidence="5">
    <location>
        <begin position="204"/>
        <end position="226"/>
    </location>
</feature>
<dbReference type="InterPro" id="IPR038770">
    <property type="entry name" value="Na+/solute_symporter_sf"/>
</dbReference>
<dbReference type="STRING" id="1075417.SAMN05421823_112190"/>
<keyword evidence="4 5" id="KW-0472">Membrane</keyword>
<organism evidence="6 7">
    <name type="scientific">Catalinimonas alkaloidigena</name>
    <dbReference type="NCBI Taxonomy" id="1075417"/>
    <lineage>
        <taxon>Bacteria</taxon>
        <taxon>Pseudomonadati</taxon>
        <taxon>Bacteroidota</taxon>
        <taxon>Cytophagia</taxon>
        <taxon>Cytophagales</taxon>
        <taxon>Catalimonadaceae</taxon>
        <taxon>Catalinimonas</taxon>
    </lineage>
</organism>
<dbReference type="Pfam" id="PF01758">
    <property type="entry name" value="SBF"/>
    <property type="match status" value="1"/>
</dbReference>
<evidence type="ECO:0000256" key="5">
    <source>
        <dbReference type="SAM" id="Phobius"/>
    </source>
</evidence>
<accession>A0A1G9SJY1</accession>
<dbReference type="GO" id="GO:0016020">
    <property type="term" value="C:membrane"/>
    <property type="evidence" value="ECO:0007669"/>
    <property type="project" value="UniProtKB-SubCell"/>
</dbReference>
<sequence>MMYKGFLMASGVALVGVVIANGTGTTLVAGSCLIAFFVLLAIASRGVPSLQRFTYTLAIFSAVSAAMYFPQLFTRWGSFELSSLIVPLLQVIMFGMGTALSWRDFTGVLAMPKGVLVGVVCQFTIMPLVGTSLAYVFGFPPEIAAGIILVGSCPSGLASNVMSFIAKANLALSVTLTAVATMLAPLMTPLLMEWLAGEYVPVEFWGMMWSIIKIVIIPIAAGLVFHHFFHGRFRWLDAAMPFVSMAGIALIITIITAAGRDSLLEIGFLLILATLLHNLLGYALGYTASRLMRMPERDCRTIALEVGLQNGGLASGLALEMGKLATVGLAPAVFGPLMNITGSSLAAWWRDKPLPDDAMHPETSVPENAVS</sequence>
<dbReference type="AlphaFoldDB" id="A0A1G9SJY1"/>
<protein>
    <submittedName>
        <fullName evidence="6">Bile acid:Na+ symporter, BASS family</fullName>
    </submittedName>
</protein>
<feature type="transmembrane region" description="Helical" evidence="5">
    <location>
        <begin position="143"/>
        <end position="163"/>
    </location>
</feature>
<dbReference type="InterPro" id="IPR004710">
    <property type="entry name" value="Bilac:Na_transpt"/>
</dbReference>